<dbReference type="Pfam" id="PF10294">
    <property type="entry name" value="Methyltransf_16"/>
    <property type="match status" value="1"/>
</dbReference>
<gene>
    <name evidence="1" type="ORF">SEMRO_980_G227360.1</name>
</gene>
<dbReference type="Gene3D" id="3.40.50.150">
    <property type="entry name" value="Vaccinia Virus protein VP39"/>
    <property type="match status" value="1"/>
</dbReference>
<name>A0A9N8EEZ3_9STRA</name>
<dbReference type="AlphaFoldDB" id="A0A9N8EEZ3"/>
<dbReference type="EMBL" id="CAICTM010000978">
    <property type="protein sequence ID" value="CAB9518994.1"/>
    <property type="molecule type" value="Genomic_DNA"/>
</dbReference>
<dbReference type="GO" id="GO:0032259">
    <property type="term" value="P:methylation"/>
    <property type="evidence" value="ECO:0007669"/>
    <property type="project" value="UniProtKB-KW"/>
</dbReference>
<evidence type="ECO:0000313" key="2">
    <source>
        <dbReference type="Proteomes" id="UP001153069"/>
    </source>
</evidence>
<dbReference type="OrthoDB" id="189234at2759"/>
<dbReference type="SUPFAM" id="SSF53335">
    <property type="entry name" value="S-adenosyl-L-methionine-dependent methyltransferases"/>
    <property type="match status" value="1"/>
</dbReference>
<keyword evidence="2" id="KW-1185">Reference proteome</keyword>
<keyword evidence="1" id="KW-0808">Transferase</keyword>
<dbReference type="PANTHER" id="PTHR14614">
    <property type="entry name" value="HEPATOCELLULAR CARCINOMA-ASSOCIATED ANTIGEN"/>
    <property type="match status" value="1"/>
</dbReference>
<dbReference type="PANTHER" id="PTHR14614:SF130">
    <property type="entry name" value="PROTEIN-LYSINE N-METHYLTRANSFERASE EEF2KMT"/>
    <property type="match status" value="1"/>
</dbReference>
<evidence type="ECO:0000313" key="1">
    <source>
        <dbReference type="EMBL" id="CAB9518994.1"/>
    </source>
</evidence>
<dbReference type="CDD" id="cd02440">
    <property type="entry name" value="AdoMet_MTases"/>
    <property type="match status" value="1"/>
</dbReference>
<protein>
    <submittedName>
        <fullName evidence="1">Methyltransferase</fullName>
    </submittedName>
</protein>
<accession>A0A9N8EEZ3</accession>
<dbReference type="InterPro" id="IPR019410">
    <property type="entry name" value="Methyltransf_16"/>
</dbReference>
<comment type="caution">
    <text evidence="1">The sequence shown here is derived from an EMBL/GenBank/DDBJ whole genome shotgun (WGS) entry which is preliminary data.</text>
</comment>
<proteinExistence type="predicted"/>
<sequence length="328" mass="35744">MVGISCLYRYCNKRPTCTSSATTIITNRVFAVRKLHQAANIDSIPPPPTIITDEGIMVHQADPSTTGNGLGLVWGSVLWPSGVSLAKYLSWRGCGFIRSKRILELGCGTGIVGLTLAKNLQAQHVTLTDSESALWPVLRRSIDANHIPQDSVSIHELDWRDPSTFLLTTNKSNTQQQRQPVDLVVAADVLYSGMDKLFARALAAHLPSLSETGNDDDATNTAEAIIACPYRSDSPLMGFFEASMRLGLEFDRLENNQGQAVGSYHGVDCASAFDGSQFVPLETKHQLQHVAGQPTFSSVNVKQVQIFRARRVHGTATEAASIRRVGRI</sequence>
<organism evidence="1 2">
    <name type="scientific">Seminavis robusta</name>
    <dbReference type="NCBI Taxonomy" id="568900"/>
    <lineage>
        <taxon>Eukaryota</taxon>
        <taxon>Sar</taxon>
        <taxon>Stramenopiles</taxon>
        <taxon>Ochrophyta</taxon>
        <taxon>Bacillariophyta</taxon>
        <taxon>Bacillariophyceae</taxon>
        <taxon>Bacillariophycidae</taxon>
        <taxon>Naviculales</taxon>
        <taxon>Naviculaceae</taxon>
        <taxon>Seminavis</taxon>
    </lineage>
</organism>
<dbReference type="GO" id="GO:0008168">
    <property type="term" value="F:methyltransferase activity"/>
    <property type="evidence" value="ECO:0007669"/>
    <property type="project" value="UniProtKB-KW"/>
</dbReference>
<reference evidence="1" key="1">
    <citation type="submission" date="2020-06" db="EMBL/GenBank/DDBJ databases">
        <authorList>
            <consortium name="Plant Systems Biology data submission"/>
        </authorList>
    </citation>
    <scope>NUCLEOTIDE SEQUENCE</scope>
    <source>
        <strain evidence="1">D6</strain>
    </source>
</reference>
<keyword evidence="1" id="KW-0489">Methyltransferase</keyword>
<dbReference type="InterPro" id="IPR029063">
    <property type="entry name" value="SAM-dependent_MTases_sf"/>
</dbReference>
<dbReference type="Proteomes" id="UP001153069">
    <property type="component" value="Unassembled WGS sequence"/>
</dbReference>